<gene>
    <name evidence="1" type="ORF">R1flu_012809</name>
</gene>
<name>A0ABD1ZBM7_9MARC</name>
<organism evidence="1 2">
    <name type="scientific">Riccia fluitans</name>
    <dbReference type="NCBI Taxonomy" id="41844"/>
    <lineage>
        <taxon>Eukaryota</taxon>
        <taxon>Viridiplantae</taxon>
        <taxon>Streptophyta</taxon>
        <taxon>Embryophyta</taxon>
        <taxon>Marchantiophyta</taxon>
        <taxon>Marchantiopsida</taxon>
        <taxon>Marchantiidae</taxon>
        <taxon>Marchantiales</taxon>
        <taxon>Ricciaceae</taxon>
        <taxon>Riccia</taxon>
    </lineage>
</organism>
<sequence length="106" mass="11559">MAGARFGGEVRVEADAWWCQPQKEAKGVRGTHVRKSGADLISQVQGQTGQKSTVCLSSVCCPDLLLAEKARALDVINALSDMKWWNEEGMLLARRDDSSTASLPRL</sequence>
<dbReference type="EMBL" id="JBHFFA010000002">
    <property type="protein sequence ID" value="KAL2645222.1"/>
    <property type="molecule type" value="Genomic_DNA"/>
</dbReference>
<accession>A0ABD1ZBM7</accession>
<evidence type="ECO:0000313" key="1">
    <source>
        <dbReference type="EMBL" id="KAL2645222.1"/>
    </source>
</evidence>
<evidence type="ECO:0000313" key="2">
    <source>
        <dbReference type="Proteomes" id="UP001605036"/>
    </source>
</evidence>
<reference evidence="1 2" key="1">
    <citation type="submission" date="2024-09" db="EMBL/GenBank/DDBJ databases">
        <title>Chromosome-scale assembly of Riccia fluitans.</title>
        <authorList>
            <person name="Paukszto L."/>
            <person name="Sawicki J."/>
            <person name="Karawczyk K."/>
            <person name="Piernik-Szablinska J."/>
            <person name="Szczecinska M."/>
            <person name="Mazdziarz M."/>
        </authorList>
    </citation>
    <scope>NUCLEOTIDE SEQUENCE [LARGE SCALE GENOMIC DNA]</scope>
    <source>
        <strain evidence="1">Rf_01</strain>
        <tissue evidence="1">Aerial parts of the thallus</tissue>
    </source>
</reference>
<proteinExistence type="predicted"/>
<dbReference type="Proteomes" id="UP001605036">
    <property type="component" value="Unassembled WGS sequence"/>
</dbReference>
<comment type="caution">
    <text evidence="1">The sequence shown here is derived from an EMBL/GenBank/DDBJ whole genome shotgun (WGS) entry which is preliminary data.</text>
</comment>
<protein>
    <submittedName>
        <fullName evidence="1">Uncharacterized protein</fullName>
    </submittedName>
</protein>
<dbReference type="AlphaFoldDB" id="A0ABD1ZBM7"/>
<keyword evidence="2" id="KW-1185">Reference proteome</keyword>